<dbReference type="AlphaFoldDB" id="A0A2B7YGA1"/>
<evidence type="ECO:0000256" key="7">
    <source>
        <dbReference type="ARBA" id="ARBA00023295"/>
    </source>
</evidence>
<feature type="chain" id="PRO_5012993418" description="Alpha-galactosidase" evidence="9">
    <location>
        <begin position="20"/>
        <end position="438"/>
    </location>
</feature>
<dbReference type="EC" id="3.2.1.22" evidence="3 8"/>
<evidence type="ECO:0000256" key="4">
    <source>
        <dbReference type="ARBA" id="ARBA00022729"/>
    </source>
</evidence>
<evidence type="ECO:0000313" key="12">
    <source>
        <dbReference type="Proteomes" id="UP000224634"/>
    </source>
</evidence>
<dbReference type="Pfam" id="PF17801">
    <property type="entry name" value="Melibiase_C"/>
    <property type="match status" value="1"/>
</dbReference>
<feature type="domain" description="Alpha galactosidase C-terminal" evidence="10">
    <location>
        <begin position="333"/>
        <end position="408"/>
    </location>
</feature>
<proteinExistence type="inferred from homology"/>
<organism evidence="11 12">
    <name type="scientific">Polytolypa hystricis (strain UAMH7299)</name>
    <dbReference type="NCBI Taxonomy" id="1447883"/>
    <lineage>
        <taxon>Eukaryota</taxon>
        <taxon>Fungi</taxon>
        <taxon>Dikarya</taxon>
        <taxon>Ascomycota</taxon>
        <taxon>Pezizomycotina</taxon>
        <taxon>Eurotiomycetes</taxon>
        <taxon>Eurotiomycetidae</taxon>
        <taxon>Onygenales</taxon>
        <taxon>Onygenales incertae sedis</taxon>
        <taxon>Polytolypa</taxon>
    </lineage>
</organism>
<sequence length="438" mass="48969">MSPTHVTVGLLALAGSAIALNNGVGKLPKLGYNTFNGFGCSYDADIILAQGQAMKDLGLVELGYNSLLFDDCFTEKERDKRGRLVPHAEKFPDGIKSVTKKLKKLGISSNAYSDAGYQTCAGYPGSYGHEAQDLATWAEWGFDYVKYDNCYIPFDNVTQENVYGRYKRMTDAIAERAKKTRSKPFEYSLCEWGWQQPWVWGKKLGQSWRVNGDIKPWWSSLTAIINTASFISHATDFYGRNDLDILEVGNYGQGEPHGNLTFEESKSHFTAWALLKSPLFIGTDLTNASQATIDILSNKDLLKINQDPNVGESISPFRWHSDPDAPFVFDNDHPAQYWTGNSSYGVVFMLLNTLDETAELSFNLTESWAIRAGRLYDVYDMWSHTNNGTAYRDISITLPPHGVAALLLNDAGPEPEGIEPYCAGYWQCSWPNGTYYSN</sequence>
<dbReference type="GO" id="GO:0004557">
    <property type="term" value="F:alpha-galactosidase activity"/>
    <property type="evidence" value="ECO:0007669"/>
    <property type="project" value="UniProtKB-EC"/>
</dbReference>
<feature type="signal peptide" evidence="9">
    <location>
        <begin position="1"/>
        <end position="19"/>
    </location>
</feature>
<evidence type="ECO:0000256" key="6">
    <source>
        <dbReference type="ARBA" id="ARBA00023157"/>
    </source>
</evidence>
<protein>
    <recommendedName>
        <fullName evidence="3 8">Alpha-galactosidase</fullName>
        <ecNumber evidence="3 8">3.2.1.22</ecNumber>
    </recommendedName>
    <alternativeName>
        <fullName evidence="8">Melibiase</fullName>
    </alternativeName>
</protein>
<name>A0A2B7YGA1_POLH7</name>
<dbReference type="InterPro" id="IPR013785">
    <property type="entry name" value="Aldolase_TIM"/>
</dbReference>
<dbReference type="InterPro" id="IPR041233">
    <property type="entry name" value="Melibiase_C"/>
</dbReference>
<evidence type="ECO:0000313" key="11">
    <source>
        <dbReference type="EMBL" id="PGH20063.1"/>
    </source>
</evidence>
<dbReference type="Gene3D" id="2.60.40.1180">
    <property type="entry name" value="Golgi alpha-mannosidase II"/>
    <property type="match status" value="1"/>
</dbReference>
<keyword evidence="12" id="KW-1185">Reference proteome</keyword>
<dbReference type="PRINTS" id="PR00740">
    <property type="entry name" value="GLHYDRLASE27"/>
</dbReference>
<keyword evidence="5 8" id="KW-0378">Hydrolase</keyword>
<dbReference type="Pfam" id="PF16499">
    <property type="entry name" value="Melibiase_2"/>
    <property type="match status" value="1"/>
</dbReference>
<dbReference type="EMBL" id="PDNA01000043">
    <property type="protein sequence ID" value="PGH20063.1"/>
    <property type="molecule type" value="Genomic_DNA"/>
</dbReference>
<comment type="similarity">
    <text evidence="2 8">Belongs to the glycosyl hydrolase 27 family.</text>
</comment>
<dbReference type="Gene3D" id="3.20.20.70">
    <property type="entry name" value="Aldolase class I"/>
    <property type="match status" value="1"/>
</dbReference>
<dbReference type="PANTHER" id="PTHR11452:SF61">
    <property type="entry name" value="ALPHA-GALACTOSIDASE B-RELATED"/>
    <property type="match status" value="1"/>
</dbReference>
<evidence type="ECO:0000256" key="2">
    <source>
        <dbReference type="ARBA" id="ARBA00009743"/>
    </source>
</evidence>
<evidence type="ECO:0000256" key="8">
    <source>
        <dbReference type="RuleBase" id="RU361168"/>
    </source>
</evidence>
<dbReference type="InterPro" id="IPR017853">
    <property type="entry name" value="GH"/>
</dbReference>
<evidence type="ECO:0000256" key="3">
    <source>
        <dbReference type="ARBA" id="ARBA00012755"/>
    </source>
</evidence>
<comment type="caution">
    <text evidence="11">The sequence shown here is derived from an EMBL/GenBank/DDBJ whole genome shotgun (WGS) entry which is preliminary data.</text>
</comment>
<comment type="catalytic activity">
    <reaction evidence="1 8">
        <text>Hydrolysis of terminal, non-reducing alpha-D-galactose residues in alpha-D-galactosides, including galactose oligosaccharides, galactomannans and galactolipids.</text>
        <dbReference type="EC" id="3.2.1.22"/>
    </reaction>
</comment>
<evidence type="ECO:0000256" key="9">
    <source>
        <dbReference type="SAM" id="SignalP"/>
    </source>
</evidence>
<dbReference type="SUPFAM" id="SSF51011">
    <property type="entry name" value="Glycosyl hydrolase domain"/>
    <property type="match status" value="1"/>
</dbReference>
<reference evidence="11 12" key="1">
    <citation type="submission" date="2017-10" db="EMBL/GenBank/DDBJ databases">
        <title>Comparative genomics in systemic dimorphic fungi from Ajellomycetaceae.</title>
        <authorList>
            <person name="Munoz J.F."/>
            <person name="Mcewen J.G."/>
            <person name="Clay O.K."/>
            <person name="Cuomo C.A."/>
        </authorList>
    </citation>
    <scope>NUCLEOTIDE SEQUENCE [LARGE SCALE GENOMIC DNA]</scope>
    <source>
        <strain evidence="11 12">UAMH7299</strain>
    </source>
</reference>
<dbReference type="InterPro" id="IPR002241">
    <property type="entry name" value="Glyco_hydro_27"/>
</dbReference>
<dbReference type="STRING" id="1447883.A0A2B7YGA1"/>
<keyword evidence="7 8" id="KW-0326">Glycosidase</keyword>
<dbReference type="SUPFAM" id="SSF51445">
    <property type="entry name" value="(Trans)glycosidases"/>
    <property type="match status" value="1"/>
</dbReference>
<accession>A0A2B7YGA1</accession>
<dbReference type="OrthoDB" id="5795902at2759"/>
<gene>
    <name evidence="11" type="ORF">AJ80_03713</name>
</gene>
<evidence type="ECO:0000259" key="10">
    <source>
        <dbReference type="Pfam" id="PF17801"/>
    </source>
</evidence>
<evidence type="ECO:0000256" key="5">
    <source>
        <dbReference type="ARBA" id="ARBA00022801"/>
    </source>
</evidence>
<dbReference type="InterPro" id="IPR013780">
    <property type="entry name" value="Glyco_hydro_b"/>
</dbReference>
<evidence type="ECO:0000256" key="1">
    <source>
        <dbReference type="ARBA" id="ARBA00001255"/>
    </source>
</evidence>
<keyword evidence="4 9" id="KW-0732">Signal</keyword>
<dbReference type="CDD" id="cd14792">
    <property type="entry name" value="GH27"/>
    <property type="match status" value="1"/>
</dbReference>
<dbReference type="Proteomes" id="UP000224634">
    <property type="component" value="Unassembled WGS sequence"/>
</dbReference>
<dbReference type="PANTHER" id="PTHR11452">
    <property type="entry name" value="ALPHA-GALACTOSIDASE/ALPHA-N-ACETYLGALACTOSAMINIDASE"/>
    <property type="match status" value="1"/>
</dbReference>
<dbReference type="GO" id="GO:0005975">
    <property type="term" value="P:carbohydrate metabolic process"/>
    <property type="evidence" value="ECO:0007669"/>
    <property type="project" value="InterPro"/>
</dbReference>
<keyword evidence="6 8" id="KW-1015">Disulfide bond</keyword>